<dbReference type="OrthoDB" id="287668at2"/>
<evidence type="ECO:0000256" key="5">
    <source>
        <dbReference type="ARBA" id="ARBA00022839"/>
    </source>
</evidence>
<protein>
    <recommendedName>
        <fullName evidence="6">Exodeoxyribonuclease 7 small subunit</fullName>
        <ecNumber evidence="6">3.1.11.6</ecNumber>
    </recommendedName>
    <alternativeName>
        <fullName evidence="6">Exodeoxyribonuclease VII small subunit</fullName>
        <shortName evidence="6">Exonuclease VII small subunit</shortName>
    </alternativeName>
</protein>
<organism evidence="7 8">
    <name type="scientific">Allopusillimonas soli</name>
    <dbReference type="NCBI Taxonomy" id="659016"/>
    <lineage>
        <taxon>Bacteria</taxon>
        <taxon>Pseudomonadati</taxon>
        <taxon>Pseudomonadota</taxon>
        <taxon>Betaproteobacteria</taxon>
        <taxon>Burkholderiales</taxon>
        <taxon>Alcaligenaceae</taxon>
        <taxon>Allopusillimonas</taxon>
    </lineage>
</organism>
<comment type="subunit">
    <text evidence="6">Heterooligomer composed of large and small subunits.</text>
</comment>
<comment type="catalytic activity">
    <reaction evidence="6">
        <text>Exonucleolytic cleavage in either 5'- to 3'- or 3'- to 5'-direction to yield nucleoside 5'-phosphates.</text>
        <dbReference type="EC" id="3.1.11.6"/>
    </reaction>
</comment>
<dbReference type="GO" id="GO:0006308">
    <property type="term" value="P:DNA catabolic process"/>
    <property type="evidence" value="ECO:0007669"/>
    <property type="project" value="UniProtKB-UniRule"/>
</dbReference>
<keyword evidence="4 6" id="KW-0378">Hydrolase</keyword>
<comment type="subcellular location">
    <subcellularLocation>
        <location evidence="6">Cytoplasm</location>
    </subcellularLocation>
</comment>
<dbReference type="PANTHER" id="PTHR34137:SF1">
    <property type="entry name" value="EXODEOXYRIBONUCLEASE 7 SMALL SUBUNIT"/>
    <property type="match status" value="1"/>
</dbReference>
<evidence type="ECO:0000313" key="7">
    <source>
        <dbReference type="EMBL" id="NYT38425.1"/>
    </source>
</evidence>
<comment type="function">
    <text evidence="6">Bidirectionally degrades single-stranded DNA into large acid-insoluble oligonucleotides, which are then degraded further into small acid-soluble oligonucleotides.</text>
</comment>
<dbReference type="NCBIfam" id="NF002140">
    <property type="entry name" value="PRK00977.1-4"/>
    <property type="match status" value="1"/>
</dbReference>
<dbReference type="EC" id="3.1.11.6" evidence="6"/>
<dbReference type="PANTHER" id="PTHR34137">
    <property type="entry name" value="EXODEOXYRIBONUCLEASE 7 SMALL SUBUNIT"/>
    <property type="match status" value="1"/>
</dbReference>
<comment type="similarity">
    <text evidence="1 6">Belongs to the XseB family.</text>
</comment>
<dbReference type="EMBL" id="JACCEW010000005">
    <property type="protein sequence ID" value="NYT38425.1"/>
    <property type="molecule type" value="Genomic_DNA"/>
</dbReference>
<comment type="caution">
    <text evidence="7">The sequence shown here is derived from an EMBL/GenBank/DDBJ whole genome shotgun (WGS) entry which is preliminary data.</text>
</comment>
<dbReference type="Pfam" id="PF02609">
    <property type="entry name" value="Exonuc_VII_S"/>
    <property type="match status" value="1"/>
</dbReference>
<dbReference type="GO" id="GO:0009318">
    <property type="term" value="C:exodeoxyribonuclease VII complex"/>
    <property type="evidence" value="ECO:0007669"/>
    <property type="project" value="UniProtKB-UniRule"/>
</dbReference>
<dbReference type="Gene3D" id="1.10.287.1040">
    <property type="entry name" value="Exonuclease VII, small subunit"/>
    <property type="match status" value="1"/>
</dbReference>
<dbReference type="NCBIfam" id="TIGR01280">
    <property type="entry name" value="xseB"/>
    <property type="match status" value="1"/>
</dbReference>
<dbReference type="InterPro" id="IPR003761">
    <property type="entry name" value="Exonuc_VII_S"/>
</dbReference>
<dbReference type="HAMAP" id="MF_00337">
    <property type="entry name" value="Exonuc_7_S"/>
    <property type="match status" value="1"/>
</dbReference>
<dbReference type="GO" id="GO:0008855">
    <property type="term" value="F:exodeoxyribonuclease VII activity"/>
    <property type="evidence" value="ECO:0007669"/>
    <property type="project" value="UniProtKB-UniRule"/>
</dbReference>
<gene>
    <name evidence="6" type="primary">xseB</name>
    <name evidence="7" type="ORF">H0A68_16200</name>
</gene>
<dbReference type="RefSeq" id="WP_129970532.1">
    <property type="nucleotide sequence ID" value="NZ_JACCEW010000005.1"/>
</dbReference>
<dbReference type="SUPFAM" id="SSF116842">
    <property type="entry name" value="XseB-like"/>
    <property type="match status" value="1"/>
</dbReference>
<keyword evidence="5 6" id="KW-0269">Exonuclease</keyword>
<evidence type="ECO:0000256" key="3">
    <source>
        <dbReference type="ARBA" id="ARBA00022722"/>
    </source>
</evidence>
<dbReference type="AlphaFoldDB" id="A0A853FCA6"/>
<proteinExistence type="inferred from homology"/>
<reference evidence="7 8" key="1">
    <citation type="submission" date="2020-07" db="EMBL/GenBank/DDBJ databases">
        <title>Taxonomic revisions and descriptions of new bacterial species based on genomic comparisons in the high-G+C-content subgroup of the family Alcaligenaceae.</title>
        <authorList>
            <person name="Szabo A."/>
            <person name="Felfoldi T."/>
        </authorList>
    </citation>
    <scope>NUCLEOTIDE SEQUENCE [LARGE SCALE GENOMIC DNA]</scope>
    <source>
        <strain evidence="7 8">DSM 25264</strain>
    </source>
</reference>
<evidence type="ECO:0000256" key="2">
    <source>
        <dbReference type="ARBA" id="ARBA00022490"/>
    </source>
</evidence>
<keyword evidence="8" id="KW-1185">Reference proteome</keyword>
<sequence length="88" mass="9515">MPPDTAAGQADDTALPQDFETALAQLETLVAQMENGSLPLEQSLAAYEQGVALARICQRRLDQAEQQVKVLRDNLLKPYGDGDGGEEE</sequence>
<accession>A0A853FCA6</accession>
<dbReference type="GO" id="GO:0005829">
    <property type="term" value="C:cytosol"/>
    <property type="evidence" value="ECO:0007669"/>
    <property type="project" value="TreeGrafter"/>
</dbReference>
<evidence type="ECO:0000313" key="8">
    <source>
        <dbReference type="Proteomes" id="UP000580517"/>
    </source>
</evidence>
<keyword evidence="3 6" id="KW-0540">Nuclease</keyword>
<dbReference type="Proteomes" id="UP000580517">
    <property type="component" value="Unassembled WGS sequence"/>
</dbReference>
<evidence type="ECO:0000256" key="1">
    <source>
        <dbReference type="ARBA" id="ARBA00009998"/>
    </source>
</evidence>
<name>A0A853FCA6_9BURK</name>
<dbReference type="NCBIfam" id="NF002141">
    <property type="entry name" value="PRK00977.1-5"/>
    <property type="match status" value="1"/>
</dbReference>
<keyword evidence="2 6" id="KW-0963">Cytoplasm</keyword>
<evidence type="ECO:0000256" key="6">
    <source>
        <dbReference type="HAMAP-Rule" id="MF_00337"/>
    </source>
</evidence>
<evidence type="ECO:0000256" key="4">
    <source>
        <dbReference type="ARBA" id="ARBA00022801"/>
    </source>
</evidence>
<dbReference type="InterPro" id="IPR037004">
    <property type="entry name" value="Exonuc_VII_ssu_sf"/>
</dbReference>